<comment type="caution">
    <text evidence="1">The sequence shown here is derived from an EMBL/GenBank/DDBJ whole genome shotgun (WGS) entry which is preliminary data.</text>
</comment>
<accession>A0A8S4AXN2</accession>
<keyword evidence="2" id="KW-1185">Reference proteome</keyword>
<evidence type="ECO:0000313" key="2">
    <source>
        <dbReference type="Proteomes" id="UP000677803"/>
    </source>
</evidence>
<proteinExistence type="predicted"/>
<sequence>MLLTNNMKVSEVLGHITFMTESCPRHQESYGNRLIMKESVTKQRPMSGRKIVGSTIKGLISILYCESPQAVSWSPLPTSKEWLAGGEGAEMEEGLQRARRGMQKVKEDSFTKAGMVLWYRGGAEGG</sequence>
<dbReference type="Proteomes" id="UP000677803">
    <property type="component" value="Unassembled WGS sequence"/>
</dbReference>
<gene>
    <name evidence="1" type="ORF">MMEN_LOCUS5939</name>
</gene>
<evidence type="ECO:0000313" key="1">
    <source>
        <dbReference type="EMBL" id="CAG5885828.1"/>
    </source>
</evidence>
<protein>
    <submittedName>
        <fullName evidence="1">(Atlantic silverside) hypothetical protein</fullName>
    </submittedName>
</protein>
<reference evidence="1" key="1">
    <citation type="submission" date="2021-05" db="EMBL/GenBank/DDBJ databases">
        <authorList>
            <person name="Tigano A."/>
        </authorList>
    </citation>
    <scope>NUCLEOTIDE SEQUENCE</scope>
</reference>
<organism evidence="1 2">
    <name type="scientific">Menidia menidia</name>
    <name type="common">Atlantic silverside</name>
    <dbReference type="NCBI Taxonomy" id="238744"/>
    <lineage>
        <taxon>Eukaryota</taxon>
        <taxon>Metazoa</taxon>
        <taxon>Chordata</taxon>
        <taxon>Craniata</taxon>
        <taxon>Vertebrata</taxon>
        <taxon>Euteleostomi</taxon>
        <taxon>Actinopterygii</taxon>
        <taxon>Neopterygii</taxon>
        <taxon>Teleostei</taxon>
        <taxon>Neoteleostei</taxon>
        <taxon>Acanthomorphata</taxon>
        <taxon>Ovalentaria</taxon>
        <taxon>Atherinomorphae</taxon>
        <taxon>Atheriniformes</taxon>
        <taxon>Atherinopsidae</taxon>
        <taxon>Menidiinae</taxon>
        <taxon>Menidia</taxon>
    </lineage>
</organism>
<dbReference type="AlphaFoldDB" id="A0A8S4AXN2"/>
<name>A0A8S4AXN2_9TELE</name>
<dbReference type="EMBL" id="CAJRST010005557">
    <property type="protein sequence ID" value="CAG5885828.1"/>
    <property type="molecule type" value="Genomic_DNA"/>
</dbReference>